<name>A0A1F5V0V5_FRAXR</name>
<organism evidence="2 3">
    <name type="scientific">Fraserbacteria sp. (strain RBG_16_55_9)</name>
    <dbReference type="NCBI Taxonomy" id="1817864"/>
    <lineage>
        <taxon>Bacteria</taxon>
        <taxon>Candidatus Fraseribacteriota</taxon>
    </lineage>
</organism>
<comment type="caution">
    <text evidence="2">The sequence shown here is derived from an EMBL/GenBank/DDBJ whole genome shotgun (WGS) entry which is preliminary data.</text>
</comment>
<evidence type="ECO:0000256" key="1">
    <source>
        <dbReference type="SAM" id="Phobius"/>
    </source>
</evidence>
<proteinExistence type="predicted"/>
<dbReference type="AlphaFoldDB" id="A0A1F5V0V5"/>
<evidence type="ECO:0000313" key="3">
    <source>
        <dbReference type="Proteomes" id="UP000179157"/>
    </source>
</evidence>
<keyword evidence="1" id="KW-0472">Membrane</keyword>
<keyword evidence="1" id="KW-1133">Transmembrane helix</keyword>
<feature type="transmembrane region" description="Helical" evidence="1">
    <location>
        <begin position="88"/>
        <end position="112"/>
    </location>
</feature>
<dbReference type="EMBL" id="MFGX01000020">
    <property type="protein sequence ID" value="OGF57049.1"/>
    <property type="molecule type" value="Genomic_DNA"/>
</dbReference>
<feature type="transmembrane region" description="Helical" evidence="1">
    <location>
        <begin position="12"/>
        <end position="35"/>
    </location>
</feature>
<sequence>MPREREEKSSRVYLSMSVLAVANILTVISIVVLTIVAELFPPVKEFLNRLTGHHWITKGLLALAVFSITAGIGALVRREESRDPLGWSWFAGTVAFVGVIVLFLFFMGRFIVHPS</sequence>
<keyword evidence="1" id="KW-0812">Transmembrane</keyword>
<evidence type="ECO:0000313" key="2">
    <source>
        <dbReference type="EMBL" id="OGF57049.1"/>
    </source>
</evidence>
<evidence type="ECO:0008006" key="4">
    <source>
        <dbReference type="Google" id="ProtNLM"/>
    </source>
</evidence>
<dbReference type="Proteomes" id="UP000179157">
    <property type="component" value="Unassembled WGS sequence"/>
</dbReference>
<feature type="transmembrane region" description="Helical" evidence="1">
    <location>
        <begin position="55"/>
        <end position="76"/>
    </location>
</feature>
<reference evidence="2 3" key="1">
    <citation type="journal article" date="2016" name="Nat. Commun.">
        <title>Thousands of microbial genomes shed light on interconnected biogeochemical processes in an aquifer system.</title>
        <authorList>
            <person name="Anantharaman K."/>
            <person name="Brown C.T."/>
            <person name="Hug L.A."/>
            <person name="Sharon I."/>
            <person name="Castelle C.J."/>
            <person name="Probst A.J."/>
            <person name="Thomas B.C."/>
            <person name="Singh A."/>
            <person name="Wilkins M.J."/>
            <person name="Karaoz U."/>
            <person name="Brodie E.L."/>
            <person name="Williams K.H."/>
            <person name="Hubbard S.S."/>
            <person name="Banfield J.F."/>
        </authorList>
    </citation>
    <scope>NUCLEOTIDE SEQUENCE [LARGE SCALE GENOMIC DNA]</scope>
    <source>
        <strain evidence="3">RBG_16_55_9</strain>
    </source>
</reference>
<gene>
    <name evidence="2" type="ORF">A2Z21_10295</name>
</gene>
<accession>A0A1F5V0V5</accession>
<protein>
    <recommendedName>
        <fullName evidence="4">DUF5671 domain-containing protein</fullName>
    </recommendedName>
</protein>